<evidence type="ECO:0000256" key="1">
    <source>
        <dbReference type="SAM" id="Phobius"/>
    </source>
</evidence>
<feature type="transmembrane region" description="Helical" evidence="1">
    <location>
        <begin position="15"/>
        <end position="32"/>
    </location>
</feature>
<proteinExistence type="predicted"/>
<feature type="transmembrane region" description="Helical" evidence="1">
    <location>
        <begin position="44"/>
        <end position="65"/>
    </location>
</feature>
<reference evidence="2" key="1">
    <citation type="submission" date="2021-01" db="EMBL/GenBank/DDBJ databases">
        <authorList>
            <person name="Corre E."/>
            <person name="Pelletier E."/>
            <person name="Niang G."/>
            <person name="Scheremetjew M."/>
            <person name="Finn R."/>
            <person name="Kale V."/>
            <person name="Holt S."/>
            <person name="Cochrane G."/>
            <person name="Meng A."/>
            <person name="Brown T."/>
            <person name="Cohen L."/>
        </authorList>
    </citation>
    <scope>NUCLEOTIDE SEQUENCE</scope>
    <source>
        <strain evidence="2">CCMP2084</strain>
    </source>
</reference>
<protein>
    <submittedName>
        <fullName evidence="2">Uncharacterized protein</fullName>
    </submittedName>
</protein>
<dbReference type="EMBL" id="HBHQ01006243">
    <property type="protein sequence ID" value="CAD9812370.1"/>
    <property type="molecule type" value="Transcribed_RNA"/>
</dbReference>
<gene>
    <name evidence="2" type="ORF">ASEP1449_LOCUS4195</name>
</gene>
<keyword evidence="1" id="KW-0812">Transmembrane</keyword>
<keyword evidence="1" id="KW-1133">Transmembrane helix</keyword>
<dbReference type="AlphaFoldDB" id="A0A7S2U934"/>
<organism evidence="2">
    <name type="scientific">Attheya septentrionalis</name>
    <dbReference type="NCBI Taxonomy" id="420275"/>
    <lineage>
        <taxon>Eukaryota</taxon>
        <taxon>Sar</taxon>
        <taxon>Stramenopiles</taxon>
        <taxon>Ochrophyta</taxon>
        <taxon>Bacillariophyta</taxon>
        <taxon>Coscinodiscophyceae</taxon>
        <taxon>Chaetocerotophycidae</taxon>
        <taxon>Chaetocerotales</taxon>
        <taxon>Attheyaceae</taxon>
        <taxon>Attheya</taxon>
    </lineage>
</organism>
<feature type="transmembrane region" description="Helical" evidence="1">
    <location>
        <begin position="222"/>
        <end position="242"/>
    </location>
</feature>
<sequence>MVATEEKTVSKRFKMWGVLLVFSAIALGTLIEQDKDAIDENRRIWCIAVCVGSMFFSFFIVATTFKSSVADNIVGKVPEGFSIMLVVALWCGGLPVIMNPDNGIAVIRYPMIGEVIENPNLYFSSWASLIASILILGNFMQQSSIAGMSKVPAKFNKWIHLMAASIAVLASSVDIYQDSCDDDKSTATCKRAVFAFSLGAAGTVCSFFMVTIYEFFRPRLSIVVEAFLTVVLFALYCVGVAYTTSSDGPGDRVGTLYFAMWYGLFAAYFLACSSCVKDMFFGNNVPVATEPGTLEIHESRTDENVLKLNVIEEEESPVEAIDEEVGEG</sequence>
<feature type="transmembrane region" description="Helical" evidence="1">
    <location>
        <begin position="254"/>
        <end position="271"/>
    </location>
</feature>
<feature type="transmembrane region" description="Helical" evidence="1">
    <location>
        <begin position="192"/>
        <end position="216"/>
    </location>
</feature>
<name>A0A7S2U934_9STRA</name>
<feature type="transmembrane region" description="Helical" evidence="1">
    <location>
        <begin position="80"/>
        <end position="98"/>
    </location>
</feature>
<feature type="transmembrane region" description="Helical" evidence="1">
    <location>
        <begin position="119"/>
        <end position="138"/>
    </location>
</feature>
<keyword evidence="1" id="KW-0472">Membrane</keyword>
<accession>A0A7S2U934</accession>
<evidence type="ECO:0000313" key="2">
    <source>
        <dbReference type="EMBL" id="CAD9812370.1"/>
    </source>
</evidence>